<dbReference type="AlphaFoldDB" id="A0A7W8AXL1"/>
<keyword evidence="2" id="KW-0472">Membrane</keyword>
<dbReference type="EMBL" id="JACHJD010000006">
    <property type="protein sequence ID" value="MBB5105068.1"/>
    <property type="molecule type" value="Genomic_DNA"/>
</dbReference>
<organism evidence="3 4">
    <name type="scientific">Streptomyces spectabilis</name>
    <dbReference type="NCBI Taxonomy" id="68270"/>
    <lineage>
        <taxon>Bacteria</taxon>
        <taxon>Bacillati</taxon>
        <taxon>Actinomycetota</taxon>
        <taxon>Actinomycetes</taxon>
        <taxon>Kitasatosporales</taxon>
        <taxon>Streptomycetaceae</taxon>
        <taxon>Streptomyces</taxon>
    </lineage>
</organism>
<feature type="transmembrane region" description="Helical" evidence="2">
    <location>
        <begin position="79"/>
        <end position="98"/>
    </location>
</feature>
<gene>
    <name evidence="3" type="ORF">FHS40_004161</name>
</gene>
<evidence type="ECO:0008006" key="5">
    <source>
        <dbReference type="Google" id="ProtNLM"/>
    </source>
</evidence>
<evidence type="ECO:0000256" key="1">
    <source>
        <dbReference type="SAM" id="MobiDB-lite"/>
    </source>
</evidence>
<feature type="region of interest" description="Disordered" evidence="1">
    <location>
        <begin position="1"/>
        <end position="20"/>
    </location>
</feature>
<dbReference type="RefSeq" id="WP_229878659.1">
    <property type="nucleotide sequence ID" value="NZ_BMSQ01000002.1"/>
</dbReference>
<protein>
    <recommendedName>
        <fullName evidence="5">SLATT domain-containing protein</fullName>
    </recommendedName>
</protein>
<sequence length="156" mass="16472">MADTPGEPSATLRARGPRGPECPLRAEAVRLRDEATLRVRLADRRALWWAVVDVVLGFPAALLAGVSGAAGLATADARVPAAFLALFSAGLAAGAGFLRSDTRRVANKRARKAWAAVQDEAAIALAHDRVDDDAMRVLCEKRQAALSAYEGDDGPR</sequence>
<evidence type="ECO:0000313" key="4">
    <source>
        <dbReference type="Proteomes" id="UP000549009"/>
    </source>
</evidence>
<name>A0A7W8AXL1_STRST</name>
<comment type="caution">
    <text evidence="3">The sequence shown here is derived from an EMBL/GenBank/DDBJ whole genome shotgun (WGS) entry which is preliminary data.</text>
</comment>
<keyword evidence="2" id="KW-0812">Transmembrane</keyword>
<accession>A0A7W8AXL1</accession>
<evidence type="ECO:0000313" key="3">
    <source>
        <dbReference type="EMBL" id="MBB5105068.1"/>
    </source>
</evidence>
<keyword evidence="2" id="KW-1133">Transmembrane helix</keyword>
<dbReference type="Proteomes" id="UP000549009">
    <property type="component" value="Unassembled WGS sequence"/>
</dbReference>
<proteinExistence type="predicted"/>
<reference evidence="3 4" key="1">
    <citation type="submission" date="2020-08" db="EMBL/GenBank/DDBJ databases">
        <title>Genomic Encyclopedia of Type Strains, Phase III (KMG-III): the genomes of soil and plant-associated and newly described type strains.</title>
        <authorList>
            <person name="Whitman W."/>
        </authorList>
    </citation>
    <scope>NUCLEOTIDE SEQUENCE [LARGE SCALE GENOMIC DNA]</scope>
    <source>
        <strain evidence="3 4">CECT 3146</strain>
    </source>
</reference>
<feature type="transmembrane region" description="Helical" evidence="2">
    <location>
        <begin position="46"/>
        <end position="73"/>
    </location>
</feature>
<evidence type="ECO:0000256" key="2">
    <source>
        <dbReference type="SAM" id="Phobius"/>
    </source>
</evidence>
<keyword evidence="4" id="KW-1185">Reference proteome</keyword>